<protein>
    <submittedName>
        <fullName evidence="1">Uncharacterized protein</fullName>
    </submittedName>
</protein>
<dbReference type="Proteomes" id="UP000800036">
    <property type="component" value="Unassembled WGS sequence"/>
</dbReference>
<keyword evidence="2" id="KW-1185">Reference proteome</keyword>
<reference evidence="1" key="1">
    <citation type="journal article" date="2020" name="Stud. Mycol.">
        <title>101 Dothideomycetes genomes: a test case for predicting lifestyles and emergence of pathogens.</title>
        <authorList>
            <person name="Haridas S."/>
            <person name="Albert R."/>
            <person name="Binder M."/>
            <person name="Bloem J."/>
            <person name="Labutti K."/>
            <person name="Salamov A."/>
            <person name="Andreopoulos B."/>
            <person name="Baker S."/>
            <person name="Barry K."/>
            <person name="Bills G."/>
            <person name="Bluhm B."/>
            <person name="Cannon C."/>
            <person name="Castanera R."/>
            <person name="Culley D."/>
            <person name="Daum C."/>
            <person name="Ezra D."/>
            <person name="Gonzalez J."/>
            <person name="Henrissat B."/>
            <person name="Kuo A."/>
            <person name="Liang C."/>
            <person name="Lipzen A."/>
            <person name="Lutzoni F."/>
            <person name="Magnuson J."/>
            <person name="Mondo S."/>
            <person name="Nolan M."/>
            <person name="Ohm R."/>
            <person name="Pangilinan J."/>
            <person name="Park H.-J."/>
            <person name="Ramirez L."/>
            <person name="Alfaro M."/>
            <person name="Sun H."/>
            <person name="Tritt A."/>
            <person name="Yoshinaga Y."/>
            <person name="Zwiers L.-H."/>
            <person name="Turgeon B."/>
            <person name="Goodwin S."/>
            <person name="Spatafora J."/>
            <person name="Crous P."/>
            <person name="Grigoriev I."/>
        </authorList>
    </citation>
    <scope>NUCLEOTIDE SEQUENCE</scope>
    <source>
        <strain evidence="1">CBS 107.79</strain>
    </source>
</reference>
<accession>A0A6A5VR43</accession>
<proteinExistence type="predicted"/>
<gene>
    <name evidence="1" type="ORF">BU23DRAFT_548908</name>
</gene>
<dbReference type="EMBL" id="ML976657">
    <property type="protein sequence ID" value="KAF1979711.1"/>
    <property type="molecule type" value="Genomic_DNA"/>
</dbReference>
<evidence type="ECO:0000313" key="1">
    <source>
        <dbReference type="EMBL" id="KAF1979711.1"/>
    </source>
</evidence>
<evidence type="ECO:0000313" key="2">
    <source>
        <dbReference type="Proteomes" id="UP000800036"/>
    </source>
</evidence>
<sequence>MSKVGKAESASADGFQRCLLRLSCLVSQCPQATLARSINAHRAGHADGGCKGNNATRPLLNLLENELIADRITIGASGSAATNLLSE</sequence>
<dbReference type="AlphaFoldDB" id="A0A6A5VR43"/>
<name>A0A6A5VR43_9PLEO</name>
<organism evidence="1 2">
    <name type="scientific">Bimuria novae-zelandiae CBS 107.79</name>
    <dbReference type="NCBI Taxonomy" id="1447943"/>
    <lineage>
        <taxon>Eukaryota</taxon>
        <taxon>Fungi</taxon>
        <taxon>Dikarya</taxon>
        <taxon>Ascomycota</taxon>
        <taxon>Pezizomycotina</taxon>
        <taxon>Dothideomycetes</taxon>
        <taxon>Pleosporomycetidae</taxon>
        <taxon>Pleosporales</taxon>
        <taxon>Massarineae</taxon>
        <taxon>Didymosphaeriaceae</taxon>
        <taxon>Bimuria</taxon>
    </lineage>
</organism>